<gene>
    <name evidence="1" type="ORF">AO090020000213</name>
</gene>
<proteinExistence type="predicted"/>
<dbReference type="EMBL" id="AP007167">
    <property type="protein sequence ID" value="BAE63432.1"/>
    <property type="molecule type" value="Genomic_DNA"/>
</dbReference>
<accession>Q2U4T3</accession>
<organism evidence="1 2">
    <name type="scientific">Aspergillus oryzae (strain ATCC 42149 / RIB 40)</name>
    <name type="common">Yellow koji mold</name>
    <dbReference type="NCBI Taxonomy" id="510516"/>
    <lineage>
        <taxon>Eukaryota</taxon>
        <taxon>Fungi</taxon>
        <taxon>Dikarya</taxon>
        <taxon>Ascomycota</taxon>
        <taxon>Pezizomycotina</taxon>
        <taxon>Eurotiomycetes</taxon>
        <taxon>Eurotiomycetidae</taxon>
        <taxon>Eurotiales</taxon>
        <taxon>Aspergillaceae</taxon>
        <taxon>Aspergillus</taxon>
        <taxon>Aspergillus subgen. Circumdati</taxon>
    </lineage>
</organism>
<name>Q2U4T3_ASPOR</name>
<dbReference type="Proteomes" id="UP000006564">
    <property type="component" value="Chromosome 6"/>
</dbReference>
<dbReference type="RefSeq" id="XP_023092742.1">
    <property type="nucleotide sequence ID" value="XM_023238110.1"/>
</dbReference>
<reference evidence="1 2" key="1">
    <citation type="journal article" date="2005" name="Nature">
        <title>Genome sequencing and analysis of Aspergillus oryzae.</title>
        <authorList>
            <person name="Machida M."/>
            <person name="Asai K."/>
            <person name="Sano M."/>
            <person name="Tanaka T."/>
            <person name="Kumagai T."/>
            <person name="Terai G."/>
            <person name="Kusumoto K."/>
            <person name="Arima T."/>
            <person name="Akita O."/>
            <person name="Kashiwagi Y."/>
            <person name="Abe K."/>
            <person name="Gomi K."/>
            <person name="Horiuchi H."/>
            <person name="Kitamoto K."/>
            <person name="Kobayashi T."/>
            <person name="Takeuchi M."/>
            <person name="Denning D.W."/>
            <person name="Galagan J.E."/>
            <person name="Nierman W.C."/>
            <person name="Yu J."/>
            <person name="Archer D.B."/>
            <person name="Bennett J.W."/>
            <person name="Bhatnagar D."/>
            <person name="Cleveland T.E."/>
            <person name="Fedorova N.D."/>
            <person name="Gotoh O."/>
            <person name="Horikawa H."/>
            <person name="Hosoyama A."/>
            <person name="Ichinomiya M."/>
            <person name="Igarashi R."/>
            <person name="Iwashita K."/>
            <person name="Juvvadi P.R."/>
            <person name="Kato M."/>
            <person name="Kato Y."/>
            <person name="Kin T."/>
            <person name="Kokubun A."/>
            <person name="Maeda H."/>
            <person name="Maeyama N."/>
            <person name="Maruyama J."/>
            <person name="Nagasaki H."/>
            <person name="Nakajima T."/>
            <person name="Oda K."/>
            <person name="Okada K."/>
            <person name="Paulsen I."/>
            <person name="Sakamoto K."/>
            <person name="Sawano T."/>
            <person name="Takahashi M."/>
            <person name="Takase K."/>
            <person name="Terabayashi Y."/>
            <person name="Wortman J."/>
            <person name="Yamada O."/>
            <person name="Yamagata Y."/>
            <person name="Anazawa H."/>
            <person name="Hata Y."/>
            <person name="Koide Y."/>
            <person name="Komori T."/>
            <person name="Koyama Y."/>
            <person name="Minetoki T."/>
            <person name="Suharnan S."/>
            <person name="Tanaka A."/>
            <person name="Isono K."/>
            <person name="Kuhara S."/>
            <person name="Ogasawara N."/>
            <person name="Kikuchi H."/>
        </authorList>
    </citation>
    <scope>NUCLEOTIDE SEQUENCE [LARGE SCALE GENOMIC DNA]</scope>
    <source>
        <strain evidence="2">ATCC 42149 / RIB 40</strain>
    </source>
</reference>
<evidence type="ECO:0000313" key="1">
    <source>
        <dbReference type="EMBL" id="BAE63432.1"/>
    </source>
</evidence>
<dbReference type="EMBL" id="BA000054">
    <property type="protein sequence ID" value="BAE63432.1"/>
    <property type="molecule type" value="Genomic_DNA"/>
</dbReference>
<keyword evidence="2" id="KW-1185">Reference proteome</keyword>
<dbReference type="KEGG" id="aor:AO090020000213"/>
<dbReference type="GeneID" id="5996652"/>
<dbReference type="AlphaFoldDB" id="Q2U4T3"/>
<sequence>MAKYYPLSQILTVAKVHPFYSDTQWAPTRERLSDILANSNDYAEDIHLHSFPPTEKAKLPQNGYRQSTYISTTGGGSGGAPMVFATDSLENRHQRAAIGSLIRACQIIEPGDWVLTMHVSGHFYRQVNALRRW</sequence>
<dbReference type="HOGENOM" id="CLU_1906317_0_0_1"/>
<protein>
    <submittedName>
        <fullName evidence="1">DNA, SC020</fullName>
    </submittedName>
</protein>
<evidence type="ECO:0000313" key="2">
    <source>
        <dbReference type="Proteomes" id="UP000006564"/>
    </source>
</evidence>